<dbReference type="HOGENOM" id="CLU_190484_0_0_9"/>
<dbReference type="Proteomes" id="UP000005178">
    <property type="component" value="Unassembled WGS sequence"/>
</dbReference>
<name>B1C6Y2_9FIRM</name>
<evidence type="ECO:0008006" key="4">
    <source>
        <dbReference type="Google" id="ProtNLM"/>
    </source>
</evidence>
<evidence type="ECO:0000313" key="3">
    <source>
        <dbReference type="Proteomes" id="UP000005178"/>
    </source>
</evidence>
<feature type="compositionally biased region" description="Basic and acidic residues" evidence="1">
    <location>
        <begin position="20"/>
        <end position="31"/>
    </location>
</feature>
<organism evidence="2 3">
    <name type="scientific">Anaerofustis stercorihominis DSM 17244</name>
    <dbReference type="NCBI Taxonomy" id="445971"/>
    <lineage>
        <taxon>Bacteria</taxon>
        <taxon>Bacillati</taxon>
        <taxon>Bacillota</taxon>
        <taxon>Clostridia</taxon>
        <taxon>Eubacteriales</taxon>
        <taxon>Eubacteriaceae</taxon>
        <taxon>Anaerofustis</taxon>
    </lineage>
</organism>
<reference evidence="2" key="2">
    <citation type="submission" date="2013-08" db="EMBL/GenBank/DDBJ databases">
        <title>Draft genome sequence of Anaerofustis stercorihominis (DSM 17244).</title>
        <authorList>
            <person name="Sudarsanam P."/>
            <person name="Ley R."/>
            <person name="Guruge J."/>
            <person name="Turnbaugh P.J."/>
            <person name="Mahowald M."/>
            <person name="Liep D."/>
            <person name="Gordon J."/>
        </authorList>
    </citation>
    <scope>NUCLEOTIDE SEQUENCE</scope>
    <source>
        <strain evidence="2">DSM 17244</strain>
    </source>
</reference>
<proteinExistence type="predicted"/>
<comment type="caution">
    <text evidence="2">The sequence shown here is derived from an EMBL/GenBank/DDBJ whole genome shotgun (WGS) entry which is preliminary data.</text>
</comment>
<dbReference type="eggNOG" id="ENOG50317C4">
    <property type="taxonomic scope" value="Bacteria"/>
</dbReference>
<protein>
    <recommendedName>
        <fullName evidence="4">Stage II sporulation protein R</fullName>
    </recommendedName>
</protein>
<feature type="region of interest" description="Disordered" evidence="1">
    <location>
        <begin position="1"/>
        <end position="37"/>
    </location>
</feature>
<evidence type="ECO:0000313" key="2">
    <source>
        <dbReference type="EMBL" id="EDS72769.1"/>
    </source>
</evidence>
<reference evidence="2" key="1">
    <citation type="submission" date="2008-01" db="EMBL/GenBank/DDBJ databases">
        <authorList>
            <person name="Fulton L."/>
            <person name="Clifton S."/>
            <person name="Fulton B."/>
            <person name="Xu J."/>
            <person name="Minx P."/>
            <person name="Pepin K.H."/>
            <person name="Johnson M."/>
            <person name="Thiruvilangam P."/>
            <person name="Bhonagiri V."/>
            <person name="Nash W.E."/>
            <person name="Mardis E.R."/>
            <person name="Wilson R.K."/>
        </authorList>
    </citation>
    <scope>NUCLEOTIDE SEQUENCE [LARGE SCALE GENOMIC DNA]</scope>
    <source>
        <strain evidence="2">DSM 17244</strain>
    </source>
</reference>
<keyword evidence="3" id="KW-1185">Reference proteome</keyword>
<dbReference type="STRING" id="445971.ANASTE_00479"/>
<evidence type="ECO:0000256" key="1">
    <source>
        <dbReference type="SAM" id="MobiDB-lite"/>
    </source>
</evidence>
<sequence length="88" mass="9807">MIVSDRQGGDVSRRSPALSGKEDLSMGEDKKANKKRKRIVARQPVQMIVSREYVGTQTVAEAFIPIISEDIRREIAKDDTFDNEGISA</sequence>
<gene>
    <name evidence="2" type="ORF">ANASTE_00479</name>
</gene>
<accession>B1C6Y2</accession>
<dbReference type="EMBL" id="ABIL02000005">
    <property type="protein sequence ID" value="EDS72769.1"/>
    <property type="molecule type" value="Genomic_DNA"/>
</dbReference>
<dbReference type="AlphaFoldDB" id="B1C6Y2"/>